<name>A0A926V9M3_9CYAN</name>
<proteinExistence type="predicted"/>
<dbReference type="Proteomes" id="UP000641646">
    <property type="component" value="Unassembled WGS sequence"/>
</dbReference>
<reference evidence="1" key="1">
    <citation type="journal article" date="2015" name="ISME J.">
        <title>Draft Genome Sequence of Streptomyces incarnatus NRRL8089, which Produces the Nucleoside Antibiotic Sinefungin.</title>
        <authorList>
            <person name="Oshima K."/>
            <person name="Hattori M."/>
            <person name="Shimizu H."/>
            <person name="Fukuda K."/>
            <person name="Nemoto M."/>
            <person name="Inagaki K."/>
            <person name="Tamura T."/>
        </authorList>
    </citation>
    <scope>NUCLEOTIDE SEQUENCE</scope>
    <source>
        <strain evidence="1">FACHB-1375</strain>
    </source>
</reference>
<evidence type="ECO:0000313" key="2">
    <source>
        <dbReference type="Proteomes" id="UP000641646"/>
    </source>
</evidence>
<organism evidence="1 2">
    <name type="scientific">Aerosakkonema funiforme FACHB-1375</name>
    <dbReference type="NCBI Taxonomy" id="2949571"/>
    <lineage>
        <taxon>Bacteria</taxon>
        <taxon>Bacillati</taxon>
        <taxon>Cyanobacteriota</taxon>
        <taxon>Cyanophyceae</taxon>
        <taxon>Oscillatoriophycideae</taxon>
        <taxon>Aerosakkonematales</taxon>
        <taxon>Aerosakkonemataceae</taxon>
        <taxon>Aerosakkonema</taxon>
    </lineage>
</organism>
<gene>
    <name evidence="1" type="ORF">H6G03_00750</name>
</gene>
<comment type="caution">
    <text evidence="1">The sequence shown here is derived from an EMBL/GenBank/DDBJ whole genome shotgun (WGS) entry which is preliminary data.</text>
</comment>
<accession>A0A926V9M3</accession>
<reference evidence="1" key="2">
    <citation type="submission" date="2020-08" db="EMBL/GenBank/DDBJ databases">
        <authorList>
            <person name="Chen M."/>
            <person name="Teng W."/>
            <person name="Zhao L."/>
            <person name="Hu C."/>
            <person name="Zhou Y."/>
            <person name="Han B."/>
            <person name="Song L."/>
            <person name="Shu W."/>
        </authorList>
    </citation>
    <scope>NUCLEOTIDE SEQUENCE</scope>
    <source>
        <strain evidence="1">FACHB-1375</strain>
    </source>
</reference>
<keyword evidence="2" id="KW-1185">Reference proteome</keyword>
<dbReference type="Pfam" id="PF14218">
    <property type="entry name" value="COP23"/>
    <property type="match status" value="1"/>
</dbReference>
<protein>
    <submittedName>
        <fullName evidence="1">Uncharacterized protein</fullName>
    </submittedName>
</protein>
<evidence type="ECO:0000313" key="1">
    <source>
        <dbReference type="EMBL" id="MBD2179650.1"/>
    </source>
</evidence>
<sequence>MSWEKVGAIAGVIGVLIAAAGLGYAVATDWTPTLFGGKNDRFSCQLSADTSRGGEVWTVVYHHDKGQQPWLKMVNTFGDDWNTQKRCETISDRLEGFRKDGLIALDYRNDPNTPMQAVICAKTKLSPTGCSLVVTLKPLADGYESLRDMTEALRNRGSVEQSSSSVAVAPSFSRSSPVINLGSLLAEEDLKAGSGDK</sequence>
<dbReference type="RefSeq" id="WP_190461038.1">
    <property type="nucleotide sequence ID" value="NZ_JACJPW010000001.1"/>
</dbReference>
<dbReference type="EMBL" id="JACJPW010000001">
    <property type="protein sequence ID" value="MBD2179650.1"/>
    <property type="molecule type" value="Genomic_DNA"/>
</dbReference>
<dbReference type="AlphaFoldDB" id="A0A926V9M3"/>
<dbReference type="InterPro" id="IPR025478">
    <property type="entry name" value="COP23"/>
</dbReference>